<accession>A0A5M6DC52</accession>
<feature type="compositionally biased region" description="Basic and acidic residues" evidence="1">
    <location>
        <begin position="59"/>
        <end position="68"/>
    </location>
</feature>
<feature type="region of interest" description="Disordered" evidence="1">
    <location>
        <begin position="40"/>
        <end position="68"/>
    </location>
</feature>
<dbReference type="EMBL" id="VWOX01000003">
    <property type="protein sequence ID" value="KAA5545138.1"/>
    <property type="molecule type" value="Genomic_DNA"/>
</dbReference>
<name>A0A5M6DC52_9BACT</name>
<evidence type="ECO:0000313" key="2">
    <source>
        <dbReference type="EMBL" id="KAA5545138.1"/>
    </source>
</evidence>
<comment type="caution">
    <text evidence="2">The sequence shown here is derived from an EMBL/GenBank/DDBJ whole genome shotgun (WGS) entry which is preliminary data.</text>
</comment>
<reference evidence="2 3" key="1">
    <citation type="submission" date="2019-08" db="EMBL/GenBank/DDBJ databases">
        <authorList>
            <person name="Dhanesh K."/>
            <person name="Kumar G."/>
            <person name="Sasikala C."/>
            <person name="Venkata Ramana C."/>
        </authorList>
    </citation>
    <scope>NUCLEOTIDE SEQUENCE [LARGE SCALE GENOMIC DNA]</scope>
    <source>
        <strain evidence="2 3">JC645</strain>
    </source>
</reference>
<sequence length="548" mass="62506">MILATIVFASVASNSVPLHAQSGQLIENLFRTWANQELEKHRPSNGRQDPFGPSPATRPPDRDSDARRNIQVGSGQAAEYARQLTEFDRQFDALLASLRQQAARNGDLRRVLPAAYEVSATVDSLIDRLDGLRSLSVIESAHRSLDQRYRQLSFQIRSLSGLDRELNDRVRRCDRACSEMSRLFGMRPQFDRAALRDVMVTASTYMQALLDDLELASLDRGRVRSLQHEGRLLRQQLIDASGRLDTMSYEDCVSRFTDFVARWGSYRRQIDALRDPHLDRRLDRISDCGDQTYALLWMPPPGSNNDVAVLAGRIHDNVQSISRSLTFLAMSQLPADQQRQLTSALRELVNLADDLQRRSQQGEPDRVLRERFTDFDRIWSQTRPILADVRSLPRDLVSQTDRNCQQLRDRLQLDGGYQPSHQWTQWLAIAASLESNSESLRKTLEGYARSMEPASYRDTTLNAARDFHREAREIHELISRIEQRGDRGETEQLRQRTQSMLDAWTRLSGQLVTMESHGLVGPRSLRVRRTQQALVPAVGQLAAALLPR</sequence>
<keyword evidence="3" id="KW-1185">Reference proteome</keyword>
<dbReference type="AlphaFoldDB" id="A0A5M6DC52"/>
<proteinExistence type="predicted"/>
<protein>
    <submittedName>
        <fullName evidence="2">Uncharacterized protein</fullName>
    </submittedName>
</protein>
<dbReference type="Proteomes" id="UP000324479">
    <property type="component" value="Unassembled WGS sequence"/>
</dbReference>
<evidence type="ECO:0000313" key="3">
    <source>
        <dbReference type="Proteomes" id="UP000324479"/>
    </source>
</evidence>
<evidence type="ECO:0000256" key="1">
    <source>
        <dbReference type="SAM" id="MobiDB-lite"/>
    </source>
</evidence>
<gene>
    <name evidence="2" type="ORF">FYK55_05535</name>
</gene>
<dbReference type="RefSeq" id="WP_150075405.1">
    <property type="nucleotide sequence ID" value="NZ_VWOX01000003.1"/>
</dbReference>
<organism evidence="2 3">
    <name type="scientific">Roseiconus nitratireducens</name>
    <dbReference type="NCBI Taxonomy" id="2605748"/>
    <lineage>
        <taxon>Bacteria</taxon>
        <taxon>Pseudomonadati</taxon>
        <taxon>Planctomycetota</taxon>
        <taxon>Planctomycetia</taxon>
        <taxon>Pirellulales</taxon>
        <taxon>Pirellulaceae</taxon>
        <taxon>Roseiconus</taxon>
    </lineage>
</organism>